<keyword evidence="4" id="KW-1185">Reference proteome</keyword>
<dbReference type="RefSeq" id="WP_234442504.1">
    <property type="nucleotide sequence ID" value="NZ_JABXWF010000008.1"/>
</dbReference>
<comment type="caution">
    <text evidence="3">The sequence shown here is derived from an EMBL/GenBank/DDBJ whole genome shotgun (WGS) entry which is preliminary data.</text>
</comment>
<dbReference type="EMBL" id="JARAWJ010000028">
    <property type="protein sequence ID" value="MDX3041555.1"/>
    <property type="molecule type" value="Genomic_DNA"/>
</dbReference>
<evidence type="ECO:0000313" key="3">
    <source>
        <dbReference type="EMBL" id="MDX3041555.1"/>
    </source>
</evidence>
<proteinExistence type="predicted"/>
<sequence length="203" mass="22078">MHASRPAHPTDPADPLTAVTDPPLRPLPERAAALLRSLGAPPRLAAHLRLVHDVAHELADWVERRCPELPFERAAVLFGAATHDIGKVAHTGELSGPGSAHEEAGRRLLLEHGVEPEWARFAGTHAAWTEPGTGIEDLLVSLADKVWKNKRVRELEDLVVGRLAEASGRPVWEEFLALDDLLEPLGAGADHRLAFQASYPVHP</sequence>
<accession>A0ABU4MYW8</accession>
<dbReference type="Proteomes" id="UP001282474">
    <property type="component" value="Unassembled WGS sequence"/>
</dbReference>
<dbReference type="InterPro" id="IPR006674">
    <property type="entry name" value="HD_domain"/>
</dbReference>
<dbReference type="SUPFAM" id="SSF109604">
    <property type="entry name" value="HD-domain/PDEase-like"/>
    <property type="match status" value="1"/>
</dbReference>
<organism evidence="3 4">
    <name type="scientific">Streptomyces caniscabiei</name>
    <dbReference type="NCBI Taxonomy" id="2746961"/>
    <lineage>
        <taxon>Bacteria</taxon>
        <taxon>Bacillati</taxon>
        <taxon>Actinomycetota</taxon>
        <taxon>Actinomycetes</taxon>
        <taxon>Kitasatosporales</taxon>
        <taxon>Streptomycetaceae</taxon>
        <taxon>Streptomyces</taxon>
    </lineage>
</organism>
<gene>
    <name evidence="3" type="ORF">PV383_30830</name>
</gene>
<dbReference type="Pfam" id="PF01966">
    <property type="entry name" value="HD"/>
    <property type="match status" value="1"/>
</dbReference>
<evidence type="ECO:0000256" key="1">
    <source>
        <dbReference type="SAM" id="MobiDB-lite"/>
    </source>
</evidence>
<evidence type="ECO:0000313" key="4">
    <source>
        <dbReference type="Proteomes" id="UP001282474"/>
    </source>
</evidence>
<feature type="region of interest" description="Disordered" evidence="1">
    <location>
        <begin position="1"/>
        <end position="25"/>
    </location>
</feature>
<evidence type="ECO:0000259" key="2">
    <source>
        <dbReference type="Pfam" id="PF01966"/>
    </source>
</evidence>
<reference evidence="3 4" key="1">
    <citation type="journal article" date="2023" name="Microb. Genom.">
        <title>Mesoterricola silvestris gen. nov., sp. nov., Mesoterricola sediminis sp. nov., Geothrix oryzae sp. nov., Geothrix edaphica sp. nov., Geothrix rubra sp. nov., and Geothrix limicola sp. nov., six novel members of Acidobacteriota isolated from soils.</title>
        <authorList>
            <person name="Weisberg A.J."/>
            <person name="Pearce E."/>
            <person name="Kramer C.G."/>
            <person name="Chang J.H."/>
            <person name="Clarke C.R."/>
        </authorList>
    </citation>
    <scope>NUCLEOTIDE SEQUENCE [LARGE SCALE GENOMIC DNA]</scope>
    <source>
        <strain evidence="3 4">NE20-4-1</strain>
    </source>
</reference>
<feature type="domain" description="HD" evidence="2">
    <location>
        <begin position="46"/>
        <end position="146"/>
    </location>
</feature>
<protein>
    <submittedName>
        <fullName evidence="3">HD domain-containing protein</fullName>
    </submittedName>
</protein>
<name>A0ABU4MYW8_9ACTN</name>